<reference evidence="2 3" key="1">
    <citation type="submission" date="2019-03" db="EMBL/GenBank/DDBJ databases">
        <title>Genomic Encyclopedia of Type Strains, Phase IV (KMG-IV): sequencing the most valuable type-strain genomes for metagenomic binning, comparative biology and taxonomic classification.</title>
        <authorList>
            <person name="Goeker M."/>
        </authorList>
    </citation>
    <scope>NUCLEOTIDE SEQUENCE [LARGE SCALE GENOMIC DNA]</scope>
    <source>
        <strain evidence="2 3">DSM 16998</strain>
    </source>
</reference>
<gene>
    <name evidence="2" type="ORF">DES47_11536</name>
</gene>
<dbReference type="Proteomes" id="UP000295361">
    <property type="component" value="Unassembled WGS sequence"/>
</dbReference>
<name>A0A4R6QDZ7_9BURK</name>
<dbReference type="Pfam" id="PF08818">
    <property type="entry name" value="DUF1801"/>
    <property type="match status" value="1"/>
</dbReference>
<evidence type="ECO:0000313" key="3">
    <source>
        <dbReference type="Proteomes" id="UP000295361"/>
    </source>
</evidence>
<sequence length="142" mass="15729">MTELKTKPTAANVETYVGAIADPNRRADCWTLIELMSRATGSEPRMWGSSIVGFGSYHYRYASGHEGDACLTGFASRKSDLTLYITPGFERYQHLLARLGKHRVAKSCLYLKRLADVDLEVLGELIEQSVRETSAHHPPSGA</sequence>
<dbReference type="AlphaFoldDB" id="A0A4R6QDZ7"/>
<organism evidence="2 3">
    <name type="scientific">Roseateles toxinivorans</name>
    <dbReference type="NCBI Taxonomy" id="270368"/>
    <lineage>
        <taxon>Bacteria</taxon>
        <taxon>Pseudomonadati</taxon>
        <taxon>Pseudomonadota</taxon>
        <taxon>Betaproteobacteria</taxon>
        <taxon>Burkholderiales</taxon>
        <taxon>Sphaerotilaceae</taxon>
        <taxon>Roseateles</taxon>
    </lineage>
</organism>
<dbReference type="RefSeq" id="WP_133703856.1">
    <property type="nucleotide sequence ID" value="NZ_SNXS01000015.1"/>
</dbReference>
<protein>
    <submittedName>
        <fullName evidence="2">Uncharacterized protein DUF1801</fullName>
    </submittedName>
</protein>
<feature type="domain" description="YdhG-like" evidence="1">
    <location>
        <begin position="25"/>
        <end position="130"/>
    </location>
</feature>
<evidence type="ECO:0000259" key="1">
    <source>
        <dbReference type="Pfam" id="PF08818"/>
    </source>
</evidence>
<keyword evidence="3" id="KW-1185">Reference proteome</keyword>
<dbReference type="InParanoid" id="A0A4R6QDZ7"/>
<proteinExistence type="predicted"/>
<accession>A0A4R6QDZ7</accession>
<comment type="caution">
    <text evidence="2">The sequence shown here is derived from an EMBL/GenBank/DDBJ whole genome shotgun (WGS) entry which is preliminary data.</text>
</comment>
<dbReference type="OrthoDB" id="5951444at2"/>
<dbReference type="InterPro" id="IPR014922">
    <property type="entry name" value="YdhG-like"/>
</dbReference>
<dbReference type="EMBL" id="SNXS01000015">
    <property type="protein sequence ID" value="TDP60615.1"/>
    <property type="molecule type" value="Genomic_DNA"/>
</dbReference>
<evidence type="ECO:0000313" key="2">
    <source>
        <dbReference type="EMBL" id="TDP60615.1"/>
    </source>
</evidence>